<reference evidence="1 2" key="1">
    <citation type="submission" date="2024-03" db="EMBL/GenBank/DDBJ databases">
        <title>Rhodococcus navarretei sp. nov. and Pseudarthrobacter quantumdoti sp. nov., two new species with the ability to biosynthesize Quantum Dots isolated from soil samples at Union Glacier, Antarctica.</title>
        <authorList>
            <person name="Vargas M."/>
        </authorList>
    </citation>
    <scope>NUCLEOTIDE SEQUENCE [LARGE SCALE GENOMIC DNA]</scope>
    <source>
        <strain evidence="1 2">EXRC-4A-4</strain>
    </source>
</reference>
<protein>
    <submittedName>
        <fullName evidence="1">Uncharacterized protein</fullName>
    </submittedName>
</protein>
<dbReference type="Proteomes" id="UP001456513">
    <property type="component" value="Unassembled WGS sequence"/>
</dbReference>
<proteinExistence type="predicted"/>
<keyword evidence="2" id="KW-1185">Reference proteome</keyword>
<organism evidence="1 2">
    <name type="scientific">Rhodococcus navarretei</name>
    <dbReference type="NCBI Taxonomy" id="3128981"/>
    <lineage>
        <taxon>Bacteria</taxon>
        <taxon>Bacillati</taxon>
        <taxon>Actinomycetota</taxon>
        <taxon>Actinomycetes</taxon>
        <taxon>Mycobacteriales</taxon>
        <taxon>Nocardiaceae</taxon>
        <taxon>Rhodococcus</taxon>
    </lineage>
</organism>
<sequence length="283" mass="29535">MATVDAIEDLTGLDKAAQLDVLRRRMATVPGGRRDHAPADLPTIAAPERVQPIDRVTPVVDDPEPLTAAVRGKTLRTMPVPPPLAALLPRRALARGTAITVTGAGSILIALIADASAAGHHVALIGQPRLSLLAVHEHGGDLARVHLVDPGAGDPLDAASICLDGLDLVVTTVHGRDVPPTRARALLARNRRHASVLLLTDGHMPGIDLTIASTVAGYGGIEQGRGRIKSITLETTVHGRGTPHRTGRYTLTAPTFGQTGLRWTPAPAADLTVHRPVAVAVAQ</sequence>
<gene>
    <name evidence="1" type="ORF">AABD04_20310</name>
</gene>
<name>A0ABU9D0R0_9NOCA</name>
<evidence type="ECO:0000313" key="2">
    <source>
        <dbReference type="Proteomes" id="UP001456513"/>
    </source>
</evidence>
<comment type="caution">
    <text evidence="1">The sequence shown here is derived from an EMBL/GenBank/DDBJ whole genome shotgun (WGS) entry which is preliminary data.</text>
</comment>
<accession>A0ABU9D0R0</accession>
<dbReference type="RefSeq" id="WP_341442282.1">
    <property type="nucleotide sequence ID" value="NZ_JBBPCN010000001.1"/>
</dbReference>
<dbReference type="EMBL" id="JBBPCN010000001">
    <property type="protein sequence ID" value="MEK8073194.1"/>
    <property type="molecule type" value="Genomic_DNA"/>
</dbReference>
<evidence type="ECO:0000313" key="1">
    <source>
        <dbReference type="EMBL" id="MEK8073194.1"/>
    </source>
</evidence>